<feature type="transmembrane region" description="Helical" evidence="7">
    <location>
        <begin position="221"/>
        <end position="244"/>
    </location>
</feature>
<accession>A0A4S3B3I4</accession>
<evidence type="ECO:0000256" key="7">
    <source>
        <dbReference type="SAM" id="Phobius"/>
    </source>
</evidence>
<dbReference type="PANTHER" id="PTHR43266">
    <property type="entry name" value="MACROLIDE-EFFLUX PROTEIN"/>
    <property type="match status" value="1"/>
</dbReference>
<protein>
    <submittedName>
        <fullName evidence="9">MFS transporter</fullName>
    </submittedName>
</protein>
<feature type="transmembrane region" description="Helical" evidence="7">
    <location>
        <begin position="73"/>
        <end position="91"/>
    </location>
</feature>
<feature type="transmembrane region" description="Helical" evidence="7">
    <location>
        <begin position="349"/>
        <end position="368"/>
    </location>
</feature>
<dbReference type="SUPFAM" id="SSF103473">
    <property type="entry name" value="MFS general substrate transporter"/>
    <property type="match status" value="1"/>
</dbReference>
<dbReference type="OrthoDB" id="212436at2"/>
<evidence type="ECO:0000256" key="1">
    <source>
        <dbReference type="ARBA" id="ARBA00004651"/>
    </source>
</evidence>
<feature type="transmembrane region" description="Helical" evidence="7">
    <location>
        <begin position="135"/>
        <end position="158"/>
    </location>
</feature>
<keyword evidence="5 7" id="KW-1133">Transmembrane helix</keyword>
<evidence type="ECO:0000313" key="9">
    <source>
        <dbReference type="EMBL" id="THB60330.1"/>
    </source>
</evidence>
<evidence type="ECO:0000256" key="2">
    <source>
        <dbReference type="ARBA" id="ARBA00022448"/>
    </source>
</evidence>
<evidence type="ECO:0000256" key="5">
    <source>
        <dbReference type="ARBA" id="ARBA00022989"/>
    </source>
</evidence>
<keyword evidence="3" id="KW-1003">Cell membrane</keyword>
<feature type="transmembrane region" description="Helical" evidence="7">
    <location>
        <begin position="164"/>
        <end position="184"/>
    </location>
</feature>
<feature type="transmembrane region" description="Helical" evidence="7">
    <location>
        <begin position="380"/>
        <end position="398"/>
    </location>
</feature>
<dbReference type="CDD" id="cd06173">
    <property type="entry name" value="MFS_MefA_like"/>
    <property type="match status" value="1"/>
</dbReference>
<dbReference type="Pfam" id="PF07690">
    <property type="entry name" value="MFS_1"/>
    <property type="match status" value="1"/>
</dbReference>
<feature type="transmembrane region" description="Helical" evidence="7">
    <location>
        <begin position="256"/>
        <end position="277"/>
    </location>
</feature>
<proteinExistence type="predicted"/>
<evidence type="ECO:0000256" key="6">
    <source>
        <dbReference type="ARBA" id="ARBA00023136"/>
    </source>
</evidence>
<dbReference type="AlphaFoldDB" id="A0A4S3B3I4"/>
<feature type="domain" description="Major facilitator superfamily (MFS) profile" evidence="8">
    <location>
        <begin position="7"/>
        <end position="403"/>
    </location>
</feature>
<dbReference type="Proteomes" id="UP000310506">
    <property type="component" value="Unassembled WGS sequence"/>
</dbReference>
<reference evidence="9 10" key="1">
    <citation type="submission" date="2019-01" db="EMBL/GenBank/DDBJ databases">
        <title>Vagococcus silagei sp. nov. isolated from brewer's grain.</title>
        <authorList>
            <person name="Guu J.-R."/>
        </authorList>
    </citation>
    <scope>NUCLEOTIDE SEQUENCE [LARGE SCALE GENOMIC DNA]</scope>
    <source>
        <strain evidence="9 10">2B-2</strain>
    </source>
</reference>
<dbReference type="InterPro" id="IPR036259">
    <property type="entry name" value="MFS_trans_sf"/>
</dbReference>
<feature type="transmembrane region" description="Helical" evidence="7">
    <location>
        <begin position="284"/>
        <end position="302"/>
    </location>
</feature>
<feature type="transmembrane region" description="Helical" evidence="7">
    <location>
        <begin position="97"/>
        <end position="114"/>
    </location>
</feature>
<feature type="transmembrane region" description="Helical" evidence="7">
    <location>
        <begin position="314"/>
        <end position="337"/>
    </location>
</feature>
<sequence>MTKQSLNTILLLFSQLFSVIGTTILQFVIALYVLDLSHSAQMFSLIIAATFFGRVLCLPFAGVMIDQMSKKKMMMALDGAYFLITALFMLLNQYKQSNLFFLIFVFIIGLISAFETPLSQASLSLLYDEESIQKMTGFVTAISMFGSLIGPILASLIYRFNAVNFSYSICIILFIAAWICELFLNIPEKLQKQIHSFRDSVRLDYLEVTQQLKKQPIILKICLFAFLLNVILASFVQVVIPYLARVILAVTDQQYGILQTFFAFGGLLGAILYSLFAKIKHKPLITFMIIIGFIFIIFGYVLKFKLDSSLTFYLILSLISIILCLISYISVHLISAIQLQVHANMVGRMMSFVLLLSTLATPLGQLIWGQIIQTLNQEDYIRVGWSIALIVCLITMLFRKTLITLQH</sequence>
<keyword evidence="6 7" id="KW-0472">Membrane</keyword>
<dbReference type="RefSeq" id="WP_136137669.1">
    <property type="nucleotide sequence ID" value="NZ_SDGV01000026.1"/>
</dbReference>
<dbReference type="Gene3D" id="1.20.1250.20">
    <property type="entry name" value="MFS general substrate transporter like domains"/>
    <property type="match status" value="1"/>
</dbReference>
<dbReference type="InterPro" id="IPR020846">
    <property type="entry name" value="MFS_dom"/>
</dbReference>
<evidence type="ECO:0000256" key="3">
    <source>
        <dbReference type="ARBA" id="ARBA00022475"/>
    </source>
</evidence>
<organism evidence="9 10">
    <name type="scientific">Vagococcus silagei</name>
    <dbReference type="NCBI Taxonomy" id="2508885"/>
    <lineage>
        <taxon>Bacteria</taxon>
        <taxon>Bacillati</taxon>
        <taxon>Bacillota</taxon>
        <taxon>Bacilli</taxon>
        <taxon>Lactobacillales</taxon>
        <taxon>Enterococcaceae</taxon>
        <taxon>Vagococcus</taxon>
    </lineage>
</organism>
<comment type="caution">
    <text evidence="9">The sequence shown here is derived from an EMBL/GenBank/DDBJ whole genome shotgun (WGS) entry which is preliminary data.</text>
</comment>
<dbReference type="InterPro" id="IPR011701">
    <property type="entry name" value="MFS"/>
</dbReference>
<feature type="transmembrane region" description="Helical" evidence="7">
    <location>
        <begin position="40"/>
        <end position="61"/>
    </location>
</feature>
<feature type="transmembrane region" description="Helical" evidence="7">
    <location>
        <begin position="9"/>
        <end position="34"/>
    </location>
</feature>
<evidence type="ECO:0000256" key="4">
    <source>
        <dbReference type="ARBA" id="ARBA00022692"/>
    </source>
</evidence>
<name>A0A4S3B3I4_9ENTE</name>
<keyword evidence="10" id="KW-1185">Reference proteome</keyword>
<dbReference type="GO" id="GO:0022857">
    <property type="term" value="F:transmembrane transporter activity"/>
    <property type="evidence" value="ECO:0007669"/>
    <property type="project" value="InterPro"/>
</dbReference>
<gene>
    <name evidence="9" type="ORF">ESZ54_10795</name>
</gene>
<dbReference type="PANTHER" id="PTHR43266:SF2">
    <property type="entry name" value="MAJOR FACILITATOR SUPERFAMILY (MFS) PROFILE DOMAIN-CONTAINING PROTEIN"/>
    <property type="match status" value="1"/>
</dbReference>
<keyword evidence="2" id="KW-0813">Transport</keyword>
<comment type="subcellular location">
    <subcellularLocation>
        <location evidence="1">Cell membrane</location>
        <topology evidence="1">Multi-pass membrane protein</topology>
    </subcellularLocation>
</comment>
<dbReference type="EMBL" id="SDGV01000026">
    <property type="protein sequence ID" value="THB60330.1"/>
    <property type="molecule type" value="Genomic_DNA"/>
</dbReference>
<dbReference type="GO" id="GO:0005886">
    <property type="term" value="C:plasma membrane"/>
    <property type="evidence" value="ECO:0007669"/>
    <property type="project" value="UniProtKB-SubCell"/>
</dbReference>
<dbReference type="PROSITE" id="PS50850">
    <property type="entry name" value="MFS"/>
    <property type="match status" value="1"/>
</dbReference>
<evidence type="ECO:0000259" key="8">
    <source>
        <dbReference type="PROSITE" id="PS50850"/>
    </source>
</evidence>
<evidence type="ECO:0000313" key="10">
    <source>
        <dbReference type="Proteomes" id="UP000310506"/>
    </source>
</evidence>
<keyword evidence="4 7" id="KW-0812">Transmembrane</keyword>